<protein>
    <recommendedName>
        <fullName evidence="5">VASt domain-containing protein</fullName>
    </recommendedName>
</protein>
<reference evidence="6" key="1">
    <citation type="submission" date="2020-09" db="EMBL/GenBank/DDBJ databases">
        <title>Comparative genome analyses of four rice-infecting Rhizoctonia solani isolates reveal extensive enrichment of homogalacturonan modification genes.</title>
        <authorList>
            <person name="Lee D.-Y."/>
            <person name="Jeon J."/>
            <person name="Kim K.-T."/>
            <person name="Cheong K."/>
            <person name="Song H."/>
            <person name="Choi G."/>
            <person name="Ko J."/>
            <person name="Opiyo S.O."/>
            <person name="Zuo S."/>
            <person name="Madhav S."/>
            <person name="Lee Y.-H."/>
            <person name="Wang G.-L."/>
        </authorList>
    </citation>
    <scope>NUCLEOTIDE SEQUENCE</scope>
    <source>
        <strain evidence="6">AG1-IA YN-7</strain>
    </source>
</reference>
<keyword evidence="3" id="KW-0175">Coiled coil</keyword>
<evidence type="ECO:0000259" key="5">
    <source>
        <dbReference type="PROSITE" id="PS51778"/>
    </source>
</evidence>
<dbReference type="Pfam" id="PF16016">
    <property type="entry name" value="VASt"/>
    <property type="match status" value="2"/>
</dbReference>
<comment type="caution">
    <text evidence="6">The sequence shown here is derived from an EMBL/GenBank/DDBJ whole genome shotgun (WGS) entry which is preliminary data.</text>
</comment>
<dbReference type="PROSITE" id="PS51778">
    <property type="entry name" value="VAST"/>
    <property type="match status" value="2"/>
</dbReference>
<dbReference type="GO" id="GO:0032366">
    <property type="term" value="P:intracellular sterol transport"/>
    <property type="evidence" value="ECO:0007669"/>
    <property type="project" value="TreeGrafter"/>
</dbReference>
<dbReference type="Proteomes" id="UP000650582">
    <property type="component" value="Unassembled WGS sequence"/>
</dbReference>
<dbReference type="EMBL" id="JACYCC010000131">
    <property type="protein sequence ID" value="KAF8674153.1"/>
    <property type="molecule type" value="Genomic_DNA"/>
</dbReference>
<evidence type="ECO:0000256" key="1">
    <source>
        <dbReference type="ARBA" id="ARBA00004370"/>
    </source>
</evidence>
<evidence type="ECO:0000256" key="2">
    <source>
        <dbReference type="ARBA" id="ARBA00023136"/>
    </source>
</evidence>
<feature type="coiled-coil region" evidence="3">
    <location>
        <begin position="566"/>
        <end position="607"/>
    </location>
</feature>
<dbReference type="InterPro" id="IPR031968">
    <property type="entry name" value="VASt"/>
</dbReference>
<feature type="chain" id="PRO_5034999003" description="VASt domain-containing protein" evidence="4">
    <location>
        <begin position="23"/>
        <end position="611"/>
    </location>
</feature>
<feature type="domain" description="VASt" evidence="5">
    <location>
        <begin position="323"/>
        <end position="504"/>
    </location>
</feature>
<dbReference type="PANTHER" id="PTHR23319">
    <property type="entry name" value="GRAM DOMAIN CONTAINING 1B, ISOFORM E"/>
    <property type="match status" value="1"/>
</dbReference>
<evidence type="ECO:0000256" key="3">
    <source>
        <dbReference type="SAM" id="Coils"/>
    </source>
</evidence>
<name>A0A8H7LKD3_9AGAM</name>
<dbReference type="GO" id="GO:0120015">
    <property type="term" value="F:sterol transfer activity"/>
    <property type="evidence" value="ECO:0007669"/>
    <property type="project" value="TreeGrafter"/>
</dbReference>
<dbReference type="GO" id="GO:0005739">
    <property type="term" value="C:mitochondrion"/>
    <property type="evidence" value="ECO:0007669"/>
    <property type="project" value="TreeGrafter"/>
</dbReference>
<keyword evidence="2" id="KW-0472">Membrane</keyword>
<dbReference type="PROSITE" id="PS51257">
    <property type="entry name" value="PROKAR_LIPOPROTEIN"/>
    <property type="match status" value="1"/>
</dbReference>
<accession>A0A8H7LKD3</accession>
<dbReference type="InterPro" id="IPR051482">
    <property type="entry name" value="Cholesterol_transport"/>
</dbReference>
<dbReference type="AlphaFoldDB" id="A0A8H7LKD3"/>
<evidence type="ECO:0000256" key="4">
    <source>
        <dbReference type="SAM" id="SignalP"/>
    </source>
</evidence>
<sequence>MRIISQVSLLFSALGCFGLTDTSKLFGQHPLAYTYDGTAQYDPRSCVCGNDPQHYPNIIADAVLPAHPGTIFNLMYSYHDEIKDFWARQGMHDLRTIGWVPQDPSYSNSRLRTRTMLFSVDIPEGLQLNHNVTRIQVTDTITHLRDCPFSSSVLSTIYAPDVASGHAFAVKTRTCIIPHAKSEARLFVTAVLVWGDGSDFQRPIGQAALVGLRQYHDNILSVMREEISTNKEVYASLDEAAIIETKHDITRYHLFVLITKPPLLSPTPIVMARLSLHLFFTYLQLGFVGANWVYHPEARDYITSDERFNQPCIGGNLGASQYFPNVIIDTVLPTNPDGVLDAMYTDREPVMNFWQRDQGFTDLHSTGWFPQDPAYPNSRLRTRSTSFTKDIPEGLPLSHGVVGKRTRIEVIDTITHSEDGPTGTAILSTLRAPNLMNGHAFAVRTRTCLVPEGASGTRLLVTAMVRWNQRVNYGETIEDFAFDALKKYYQDLTNFTRREMISYKGGYESFREEPCCNFGRSDRDASAKYATYREQLPSEREQESSYGSYKPRIAVPIQGAEPSTGCEDLQGQIHQLSQSLRRVEMRVIDNENRIADLEAQLREARRVLKVI</sequence>
<dbReference type="GO" id="GO:0005789">
    <property type="term" value="C:endoplasmic reticulum membrane"/>
    <property type="evidence" value="ECO:0007669"/>
    <property type="project" value="TreeGrafter"/>
</dbReference>
<dbReference type="GO" id="GO:0032934">
    <property type="term" value="F:sterol binding"/>
    <property type="evidence" value="ECO:0007669"/>
    <property type="project" value="TreeGrafter"/>
</dbReference>
<evidence type="ECO:0000313" key="7">
    <source>
        <dbReference type="Proteomes" id="UP000650582"/>
    </source>
</evidence>
<keyword evidence="4" id="KW-0732">Signal</keyword>
<dbReference type="GO" id="GO:0140268">
    <property type="term" value="C:endoplasmic reticulum-plasma membrane contact site"/>
    <property type="evidence" value="ECO:0007669"/>
    <property type="project" value="TreeGrafter"/>
</dbReference>
<feature type="signal peptide" evidence="4">
    <location>
        <begin position="1"/>
        <end position="22"/>
    </location>
</feature>
<organism evidence="6 7">
    <name type="scientific">Rhizoctonia solani</name>
    <dbReference type="NCBI Taxonomy" id="456999"/>
    <lineage>
        <taxon>Eukaryota</taxon>
        <taxon>Fungi</taxon>
        <taxon>Dikarya</taxon>
        <taxon>Basidiomycota</taxon>
        <taxon>Agaricomycotina</taxon>
        <taxon>Agaricomycetes</taxon>
        <taxon>Cantharellales</taxon>
        <taxon>Ceratobasidiaceae</taxon>
        <taxon>Rhizoctonia</taxon>
    </lineage>
</organism>
<evidence type="ECO:0000313" key="6">
    <source>
        <dbReference type="EMBL" id="KAF8674153.1"/>
    </source>
</evidence>
<dbReference type="GO" id="GO:0032541">
    <property type="term" value="C:cortical endoplasmic reticulum"/>
    <property type="evidence" value="ECO:0007669"/>
    <property type="project" value="TreeGrafter"/>
</dbReference>
<feature type="domain" description="VASt" evidence="5">
    <location>
        <begin position="54"/>
        <end position="231"/>
    </location>
</feature>
<proteinExistence type="predicted"/>
<dbReference type="PANTHER" id="PTHR23319:SF4">
    <property type="entry name" value="GRAM DOMAIN CONTAINING 1B, ISOFORM E"/>
    <property type="match status" value="1"/>
</dbReference>
<dbReference type="GO" id="GO:0005886">
    <property type="term" value="C:plasma membrane"/>
    <property type="evidence" value="ECO:0007669"/>
    <property type="project" value="TreeGrafter"/>
</dbReference>
<comment type="subcellular location">
    <subcellularLocation>
        <location evidence="1">Membrane</location>
    </subcellularLocation>
</comment>
<gene>
    <name evidence="6" type="ORF">RHS04_07405</name>
</gene>